<dbReference type="InterPro" id="IPR021648">
    <property type="entry name" value="GLUE_dom"/>
</dbReference>
<dbReference type="InterPro" id="IPR036443">
    <property type="entry name" value="Znf_RanBP2_sf"/>
</dbReference>
<keyword evidence="4 9" id="KW-0967">Endosome</keyword>
<dbReference type="PROSITE" id="PS51495">
    <property type="entry name" value="GLUE"/>
    <property type="match status" value="1"/>
</dbReference>
<sequence>MILRQLDLTTALRPSLLPEEVLLFVQDNVGLYRDKYKIEGHQNGHAYLTSHRICYVDDEEPRQRSVAIDLKDVDHPELYAGFLKSSPKITLYPKTPKRQSLAVRTSSAAYGSPSFSSTTSSPTISGFTPAPASPAPPPSNATWICPICSFSNPVPSNFDPGTANASTPLPPCLACGIKPPLVHVTKAAIAALSNRPSSTFQDAPPAQQVPTQAGPQTPTPRPPPPSSSTICTRCTFRNHPSLSSCEICGAPLPRAAPMPASISPSTGPNTPRSASPAPTTMLSPDPSAMEIIKLSFRSGATGATTFYDRLKEALIQRKWLLESAPAPPKPSTSTSPFSSPAPLPPPGPRRIGIAALESRTSALRKENEAVMGSAFEDLEALMTSAKEVIALAERFASSNPTTSSSDPSASVLAESASALGLVTRDMLSSTTPTSAQERTYLTQLARDLAEYLTDDRHGVLRKEGGIMTLVDLWAVFNRRRNGIELVSPRDFEAAAGLWEGLKLPLRLRRFRSGVMVVQDRGRSDERTCEAIKEWLRGWREVPPYAWPGVEGVGFAGDGNGDGDGDGGVGYDWRLYGRGVSVKETAERFGWSLGVAGEELEMAEERGVLVREQDARGVRFWENHFEGIEVQVVQAKGEEEGEEEKAVREGLESAGLI</sequence>
<feature type="region of interest" description="Disordered" evidence="10">
    <location>
        <begin position="103"/>
        <end position="135"/>
    </location>
</feature>
<organism evidence="12 13">
    <name type="scientific">Elsinoe batatas</name>
    <dbReference type="NCBI Taxonomy" id="2601811"/>
    <lineage>
        <taxon>Eukaryota</taxon>
        <taxon>Fungi</taxon>
        <taxon>Dikarya</taxon>
        <taxon>Ascomycota</taxon>
        <taxon>Pezizomycotina</taxon>
        <taxon>Dothideomycetes</taxon>
        <taxon>Dothideomycetidae</taxon>
        <taxon>Myriangiales</taxon>
        <taxon>Elsinoaceae</taxon>
        <taxon>Elsinoe</taxon>
    </lineage>
</organism>
<protein>
    <recommendedName>
        <fullName evidence="9">Vacuolar protein-sorting-associated protein 36</fullName>
    </recommendedName>
    <alternativeName>
        <fullName evidence="9">ESCRT-II complex subunit VPS36</fullName>
    </alternativeName>
</protein>
<dbReference type="Gene3D" id="1.10.10.10">
    <property type="entry name" value="Winged helix-like DNA-binding domain superfamily/Winged helix DNA-binding domain"/>
    <property type="match status" value="2"/>
</dbReference>
<evidence type="ECO:0000256" key="2">
    <source>
        <dbReference type="ARBA" id="ARBA00022448"/>
    </source>
</evidence>
<evidence type="ECO:0000313" key="13">
    <source>
        <dbReference type="Proteomes" id="UP000809789"/>
    </source>
</evidence>
<dbReference type="InterPro" id="IPR001876">
    <property type="entry name" value="Znf_RanBP2"/>
</dbReference>
<keyword evidence="5" id="KW-0863">Zinc-finger</keyword>
<gene>
    <name evidence="12" type="ORF">KVT40_000025</name>
</gene>
<keyword evidence="3" id="KW-0479">Metal-binding</keyword>
<proteinExistence type="inferred from homology"/>
<evidence type="ECO:0000256" key="6">
    <source>
        <dbReference type="ARBA" id="ARBA00022833"/>
    </source>
</evidence>
<keyword evidence="9" id="KW-0963">Cytoplasm</keyword>
<dbReference type="PANTHER" id="PTHR13128:SF12">
    <property type="entry name" value="VACUOLAR PROTEIN-SORTING-ASSOCIATED PROTEIN 36"/>
    <property type="match status" value="1"/>
</dbReference>
<feature type="compositionally biased region" description="Low complexity" evidence="10">
    <location>
        <begin position="203"/>
        <end position="216"/>
    </location>
</feature>
<dbReference type="InterPro" id="IPR011993">
    <property type="entry name" value="PH-like_dom_sf"/>
</dbReference>
<dbReference type="InterPro" id="IPR037855">
    <property type="entry name" value="Vps36"/>
</dbReference>
<feature type="compositionally biased region" description="Pro residues" evidence="10">
    <location>
        <begin position="217"/>
        <end position="226"/>
    </location>
</feature>
<feature type="region of interest" description="Disordered" evidence="10">
    <location>
        <begin position="324"/>
        <end position="350"/>
    </location>
</feature>
<comment type="similarity">
    <text evidence="1 9">Belongs to the VPS36 family.</text>
</comment>
<name>A0A8K0PG20_9PEZI</name>
<reference evidence="12" key="1">
    <citation type="submission" date="2021-07" db="EMBL/GenBank/DDBJ databases">
        <title>Elsinoe batatas strain:CRI-CJ2 Genome sequencing and assembly.</title>
        <authorList>
            <person name="Huang L."/>
        </authorList>
    </citation>
    <scope>NUCLEOTIDE SEQUENCE</scope>
    <source>
        <strain evidence="12">CRI-CJ2</strain>
    </source>
</reference>
<keyword evidence="6" id="KW-0862">Zinc</keyword>
<dbReference type="PANTHER" id="PTHR13128">
    <property type="entry name" value="VACUOLAR PROTEIN-SORTING-ASSOCIATED PROTEIN 36"/>
    <property type="match status" value="1"/>
</dbReference>
<evidence type="ECO:0000256" key="9">
    <source>
        <dbReference type="RuleBase" id="RU367095"/>
    </source>
</evidence>
<dbReference type="Proteomes" id="UP000809789">
    <property type="component" value="Unassembled WGS sequence"/>
</dbReference>
<dbReference type="GO" id="GO:0008270">
    <property type="term" value="F:zinc ion binding"/>
    <property type="evidence" value="ECO:0007669"/>
    <property type="project" value="UniProtKB-KW"/>
</dbReference>
<dbReference type="SUPFAM" id="SSF90209">
    <property type="entry name" value="Ran binding protein zinc finger-like"/>
    <property type="match status" value="1"/>
</dbReference>
<dbReference type="GO" id="GO:0000814">
    <property type="term" value="C:ESCRT II complex"/>
    <property type="evidence" value="ECO:0007669"/>
    <property type="project" value="UniProtKB-UniRule"/>
</dbReference>
<dbReference type="SUPFAM" id="SSF50729">
    <property type="entry name" value="PH domain-like"/>
    <property type="match status" value="1"/>
</dbReference>
<evidence type="ECO:0000256" key="4">
    <source>
        <dbReference type="ARBA" id="ARBA00022753"/>
    </source>
</evidence>
<evidence type="ECO:0000256" key="3">
    <source>
        <dbReference type="ARBA" id="ARBA00022723"/>
    </source>
</evidence>
<dbReference type="Gene3D" id="2.30.30.380">
    <property type="entry name" value="Zn-finger domain of Sec23/24"/>
    <property type="match status" value="2"/>
</dbReference>
<dbReference type="InterPro" id="IPR036388">
    <property type="entry name" value="WH-like_DNA-bd_sf"/>
</dbReference>
<feature type="compositionally biased region" description="Pro residues" evidence="10">
    <location>
        <begin position="339"/>
        <end position="348"/>
    </location>
</feature>
<accession>A0A8K0PG20</accession>
<dbReference type="FunFam" id="1.10.10.10:FF:000165">
    <property type="entry name" value="Vacuolar protein sorting protein (Vps36)"/>
    <property type="match status" value="1"/>
</dbReference>
<dbReference type="FunFam" id="1.10.10.10:FF:000527">
    <property type="entry name" value="Vacuolar protein sorting protein (Vps36), putative"/>
    <property type="match status" value="1"/>
</dbReference>
<dbReference type="Gene3D" id="6.10.140.260">
    <property type="match status" value="1"/>
</dbReference>
<dbReference type="Pfam" id="PF11605">
    <property type="entry name" value="Vps36_ESCRT-II"/>
    <property type="match status" value="1"/>
</dbReference>
<dbReference type="OrthoDB" id="271448at2759"/>
<comment type="function">
    <text evidence="9">Component of the ESCRT-II complex (endosomal sorting complex required for transport II), which is required for multivesicular body (MVB) formation and sorting of endosomal cargo proteins into MVBs.</text>
</comment>
<evidence type="ECO:0000256" key="10">
    <source>
        <dbReference type="SAM" id="MobiDB-lite"/>
    </source>
</evidence>
<keyword evidence="2 9" id="KW-0813">Transport</keyword>
<keyword evidence="8" id="KW-0175">Coiled coil</keyword>
<evidence type="ECO:0000259" key="11">
    <source>
        <dbReference type="PROSITE" id="PS51495"/>
    </source>
</evidence>
<comment type="subcellular location">
    <subcellularLocation>
        <location evidence="9">Cytoplasm</location>
    </subcellularLocation>
    <subcellularLocation>
        <location evidence="9">Endosome</location>
    </subcellularLocation>
</comment>
<dbReference type="InterPro" id="IPR031558">
    <property type="entry name" value="Vps36-NZF-N"/>
</dbReference>
<feature type="domain" description="GLUE N-terminal" evidence="11">
    <location>
        <begin position="6"/>
        <end position="326"/>
    </location>
</feature>
<dbReference type="InterPro" id="IPR040608">
    <property type="entry name" value="Snf8/Vps36"/>
</dbReference>
<feature type="compositionally biased region" description="Low complexity" evidence="10">
    <location>
        <begin position="106"/>
        <end position="130"/>
    </location>
</feature>
<evidence type="ECO:0000256" key="1">
    <source>
        <dbReference type="ARBA" id="ARBA00009697"/>
    </source>
</evidence>
<feature type="compositionally biased region" description="Polar residues" evidence="10">
    <location>
        <begin position="262"/>
        <end position="282"/>
    </location>
</feature>
<feature type="region of interest" description="Disordered" evidence="10">
    <location>
        <begin position="636"/>
        <end position="656"/>
    </location>
</feature>
<feature type="region of interest" description="Disordered" evidence="10">
    <location>
        <begin position="259"/>
        <end position="285"/>
    </location>
</feature>
<dbReference type="GO" id="GO:0031902">
    <property type="term" value="C:late endosome membrane"/>
    <property type="evidence" value="ECO:0007669"/>
    <property type="project" value="UniProtKB-UniRule"/>
</dbReference>
<dbReference type="AlphaFoldDB" id="A0A8K0PG20"/>
<dbReference type="Pfam" id="PF16988">
    <property type="entry name" value="Vps36-NZF-N"/>
    <property type="match status" value="1"/>
</dbReference>
<dbReference type="GO" id="GO:0043328">
    <property type="term" value="P:protein transport to vacuole involved in ubiquitin-dependent protein catabolic process via the multivesicular body sorting pathway"/>
    <property type="evidence" value="ECO:0007669"/>
    <property type="project" value="UniProtKB-UniRule"/>
</dbReference>
<keyword evidence="7 9" id="KW-0653">Protein transport</keyword>
<feature type="region of interest" description="Disordered" evidence="10">
    <location>
        <begin position="196"/>
        <end position="230"/>
    </location>
</feature>
<keyword evidence="13" id="KW-1185">Reference proteome</keyword>
<dbReference type="GO" id="GO:0032266">
    <property type="term" value="F:phosphatidylinositol-3-phosphate binding"/>
    <property type="evidence" value="ECO:0007669"/>
    <property type="project" value="UniProtKB-UniRule"/>
</dbReference>
<dbReference type="Pfam" id="PF04157">
    <property type="entry name" value="EAP30"/>
    <property type="match status" value="1"/>
</dbReference>
<evidence type="ECO:0000313" key="12">
    <source>
        <dbReference type="EMBL" id="KAG8630885.1"/>
    </source>
</evidence>
<dbReference type="EMBL" id="JAESVG020000001">
    <property type="protein sequence ID" value="KAG8630885.1"/>
    <property type="molecule type" value="Genomic_DNA"/>
</dbReference>
<dbReference type="GO" id="GO:0043130">
    <property type="term" value="F:ubiquitin binding"/>
    <property type="evidence" value="ECO:0007669"/>
    <property type="project" value="UniProtKB-UniRule"/>
</dbReference>
<dbReference type="InterPro" id="IPR036390">
    <property type="entry name" value="WH_DNA-bd_sf"/>
</dbReference>
<dbReference type="SMART" id="SM00547">
    <property type="entry name" value="ZnF_RBZ"/>
    <property type="match status" value="1"/>
</dbReference>
<comment type="subunit">
    <text evidence="9">Component of the endosomal sorting complex required for transport II (ESCRT-II).</text>
</comment>
<dbReference type="SUPFAM" id="SSF46785">
    <property type="entry name" value="Winged helix' DNA-binding domain"/>
    <property type="match status" value="1"/>
</dbReference>
<evidence type="ECO:0000256" key="8">
    <source>
        <dbReference type="ARBA" id="ARBA00023054"/>
    </source>
</evidence>
<dbReference type="Gene3D" id="2.30.29.30">
    <property type="entry name" value="Pleckstrin-homology domain (PH domain)/Phosphotyrosine-binding domain (PTB)"/>
    <property type="match status" value="1"/>
</dbReference>
<comment type="caution">
    <text evidence="12">The sequence shown here is derived from an EMBL/GenBank/DDBJ whole genome shotgun (WGS) entry which is preliminary data.</text>
</comment>
<evidence type="ECO:0000256" key="7">
    <source>
        <dbReference type="ARBA" id="ARBA00022927"/>
    </source>
</evidence>
<evidence type="ECO:0000256" key="5">
    <source>
        <dbReference type="ARBA" id="ARBA00022771"/>
    </source>
</evidence>